<keyword evidence="3" id="KW-1185">Reference proteome</keyword>
<accession>A0ABU6VKI8</accession>
<reference evidence="2 3" key="1">
    <citation type="journal article" date="2023" name="Plants (Basel)">
        <title>Bridging the Gap: Combining Genomics and Transcriptomics Approaches to Understand Stylosanthes scabra, an Orphan Legume from the Brazilian Caatinga.</title>
        <authorList>
            <person name="Ferreira-Neto J.R.C."/>
            <person name="da Silva M.D."/>
            <person name="Binneck E."/>
            <person name="de Melo N.F."/>
            <person name="da Silva R.H."/>
            <person name="de Melo A.L.T.M."/>
            <person name="Pandolfi V."/>
            <person name="Bustamante F.O."/>
            <person name="Brasileiro-Vidal A.C."/>
            <person name="Benko-Iseppon A.M."/>
        </authorList>
    </citation>
    <scope>NUCLEOTIDE SEQUENCE [LARGE SCALE GENOMIC DNA]</scope>
    <source>
        <tissue evidence="2">Leaves</tissue>
    </source>
</reference>
<dbReference type="Proteomes" id="UP001341840">
    <property type="component" value="Unassembled WGS sequence"/>
</dbReference>
<name>A0ABU6VKI8_9FABA</name>
<dbReference type="EMBL" id="JASCZI010151434">
    <property type="protein sequence ID" value="MED6172826.1"/>
    <property type="molecule type" value="Genomic_DNA"/>
</dbReference>
<proteinExistence type="predicted"/>
<comment type="caution">
    <text evidence="2">The sequence shown here is derived from an EMBL/GenBank/DDBJ whole genome shotgun (WGS) entry which is preliminary data.</text>
</comment>
<feature type="compositionally biased region" description="Basic and acidic residues" evidence="1">
    <location>
        <begin position="1"/>
        <end position="11"/>
    </location>
</feature>
<protein>
    <submittedName>
        <fullName evidence="2">Uncharacterized protein</fullName>
    </submittedName>
</protein>
<feature type="region of interest" description="Disordered" evidence="1">
    <location>
        <begin position="1"/>
        <end position="27"/>
    </location>
</feature>
<evidence type="ECO:0000313" key="3">
    <source>
        <dbReference type="Proteomes" id="UP001341840"/>
    </source>
</evidence>
<gene>
    <name evidence="2" type="ORF">PIB30_053584</name>
</gene>
<evidence type="ECO:0000313" key="2">
    <source>
        <dbReference type="EMBL" id="MED6172826.1"/>
    </source>
</evidence>
<evidence type="ECO:0000256" key="1">
    <source>
        <dbReference type="SAM" id="MobiDB-lite"/>
    </source>
</evidence>
<sequence>MDARASGDCPDHATTGLLGPNAGDRKRTVSICHGGSARSRCRMWPIISDCAQTVTRSTGTCGNSGCGMGQTPGRWPRNIWADIPRLEGEELCWVRMTWLRQRVQMTPGNGAPPDVLR</sequence>
<organism evidence="2 3">
    <name type="scientific">Stylosanthes scabra</name>
    <dbReference type="NCBI Taxonomy" id="79078"/>
    <lineage>
        <taxon>Eukaryota</taxon>
        <taxon>Viridiplantae</taxon>
        <taxon>Streptophyta</taxon>
        <taxon>Embryophyta</taxon>
        <taxon>Tracheophyta</taxon>
        <taxon>Spermatophyta</taxon>
        <taxon>Magnoliopsida</taxon>
        <taxon>eudicotyledons</taxon>
        <taxon>Gunneridae</taxon>
        <taxon>Pentapetalae</taxon>
        <taxon>rosids</taxon>
        <taxon>fabids</taxon>
        <taxon>Fabales</taxon>
        <taxon>Fabaceae</taxon>
        <taxon>Papilionoideae</taxon>
        <taxon>50 kb inversion clade</taxon>
        <taxon>dalbergioids sensu lato</taxon>
        <taxon>Dalbergieae</taxon>
        <taxon>Pterocarpus clade</taxon>
        <taxon>Stylosanthes</taxon>
    </lineage>
</organism>